<dbReference type="Gene3D" id="1.10.1090.10">
    <property type="entry name" value="Cytochrome b-c1 complex subunit 7"/>
    <property type="match status" value="1"/>
</dbReference>
<keyword evidence="4 12" id="KW-0813">Transport</keyword>
<keyword evidence="7 12" id="KW-0249">Electron transport</keyword>
<evidence type="ECO:0000256" key="12">
    <source>
        <dbReference type="PIRNR" id="PIRNR000022"/>
    </source>
</evidence>
<keyword evidence="8 12" id="KW-0496">Mitochondrion</keyword>
<evidence type="ECO:0000256" key="11">
    <source>
        <dbReference type="ARBA" id="ARBA00046393"/>
    </source>
</evidence>
<keyword evidence="6 12" id="KW-0999">Mitochondrion inner membrane</keyword>
<dbReference type="GO" id="GO:0045275">
    <property type="term" value="C:respiratory chain complex III"/>
    <property type="evidence" value="ECO:0007669"/>
    <property type="project" value="InterPro"/>
</dbReference>
<comment type="subunit">
    <text evidence="11">Component of the ubiquinol-cytochrome c oxidoreductase (cytochrome b-c1 complex, complex III, CIII), a multisubunit enzyme composed of 11 subunits. The complex is composed of 3 respiratory subunits cytochrome b, cytochrome c1 and Rieske protein UQCRFS1, 2 core protein subunits UQCRC1/QCR1 and UQCRC2/QCR2, and 6 low-molecular weight protein subunits UQCRH/QCR6, UQCRB/QCR7, UQCRQ/QCR8, UQCR10/QCR9, UQCR11/QCR10 and subunit 9, the cleavage product of Rieske protein UQCRFS1. The complex exists as an obligatory dimer and forms supercomplexes (SCs) in the inner mitochondrial membrane with NADH-ubiquinone oxidoreductase (complex I, CI) and cytochrome c oxidase (complex IV, CIV), resulting in different assemblies (supercomplex SCI(1)III(2)IV(1) and megacomplex MCI(2)III(2)IV(2)).</text>
</comment>
<dbReference type="SUPFAM" id="SSF81524">
    <property type="entry name" value="14 kDa protein of cytochrome bc1 complex (Ubiquinol-cytochrome c reductase)"/>
    <property type="match status" value="1"/>
</dbReference>
<evidence type="ECO:0000256" key="10">
    <source>
        <dbReference type="ARBA" id="ARBA00038521"/>
    </source>
</evidence>
<dbReference type="EnsemblMetazoa" id="XM_038195414.1">
    <property type="protein sequence ID" value="XP_038051342.1"/>
    <property type="gene ID" value="LOC119724386"/>
</dbReference>
<comment type="similarity">
    <text evidence="2 12">Belongs to the UQCRB/QCR7 family.</text>
</comment>
<dbReference type="PANTHER" id="PTHR12022:SF0">
    <property type="entry name" value="CYTOCHROME B-C1 COMPLEX SUBUNIT 7"/>
    <property type="match status" value="1"/>
</dbReference>
<evidence type="ECO:0000256" key="9">
    <source>
        <dbReference type="ARBA" id="ARBA00023136"/>
    </source>
</evidence>
<evidence type="ECO:0000256" key="1">
    <source>
        <dbReference type="ARBA" id="ARBA00004443"/>
    </source>
</evidence>
<evidence type="ECO:0000313" key="14">
    <source>
        <dbReference type="Proteomes" id="UP000887568"/>
    </source>
</evidence>
<protein>
    <recommendedName>
        <fullName evidence="3 12">Cytochrome b-c1 complex subunit 7</fullName>
    </recommendedName>
</protein>
<organism evidence="13 14">
    <name type="scientific">Patiria miniata</name>
    <name type="common">Bat star</name>
    <name type="synonym">Asterina miniata</name>
    <dbReference type="NCBI Taxonomy" id="46514"/>
    <lineage>
        <taxon>Eukaryota</taxon>
        <taxon>Metazoa</taxon>
        <taxon>Echinodermata</taxon>
        <taxon>Eleutherozoa</taxon>
        <taxon>Asterozoa</taxon>
        <taxon>Asteroidea</taxon>
        <taxon>Valvatacea</taxon>
        <taxon>Valvatida</taxon>
        <taxon>Asterinidae</taxon>
        <taxon>Patiria</taxon>
    </lineage>
</organism>
<name>A0A913ZHT6_PATMI</name>
<keyword evidence="14" id="KW-1185">Reference proteome</keyword>
<evidence type="ECO:0000256" key="5">
    <source>
        <dbReference type="ARBA" id="ARBA00022660"/>
    </source>
</evidence>
<reference evidence="13" key="1">
    <citation type="submission" date="2022-11" db="UniProtKB">
        <authorList>
            <consortium name="EnsemblMetazoa"/>
        </authorList>
    </citation>
    <scope>IDENTIFICATION</scope>
</reference>
<sequence length="106" mass="13014">MASQSRGLWEGLRKWYYARAGFNQLGLLRDDTLRMTPVVSEALRRLPEEQYNERAFRIKRAFNLSIRHGVLPKEEWTKYEEDVRYLKPFMDEVEREFKERKEWNTR</sequence>
<evidence type="ECO:0000256" key="7">
    <source>
        <dbReference type="ARBA" id="ARBA00022982"/>
    </source>
</evidence>
<dbReference type="OMA" id="PLAQWYT"/>
<dbReference type="GO" id="GO:0006122">
    <property type="term" value="P:mitochondrial electron transport, ubiquinol to cytochrome c"/>
    <property type="evidence" value="ECO:0007669"/>
    <property type="project" value="InterPro"/>
</dbReference>
<comment type="subcellular location">
    <subcellularLocation>
        <location evidence="1">Mitochondrion inner membrane</location>
        <topology evidence="1">Peripheral membrane protein</topology>
        <orientation evidence="1">Matrix side</orientation>
    </subcellularLocation>
</comment>
<proteinExistence type="inferred from homology"/>
<dbReference type="PIRSF" id="PIRSF000022">
    <property type="entry name" value="Bc1_14K"/>
    <property type="match status" value="1"/>
</dbReference>
<evidence type="ECO:0000313" key="13">
    <source>
        <dbReference type="EnsemblMetazoa" id="XP_038051342.1"/>
    </source>
</evidence>
<dbReference type="Pfam" id="PF02271">
    <property type="entry name" value="UCR_14kD"/>
    <property type="match status" value="1"/>
</dbReference>
<dbReference type="GO" id="GO:0005743">
    <property type="term" value="C:mitochondrial inner membrane"/>
    <property type="evidence" value="ECO:0007669"/>
    <property type="project" value="UniProtKB-SubCell"/>
</dbReference>
<dbReference type="Proteomes" id="UP000887568">
    <property type="component" value="Unplaced"/>
</dbReference>
<evidence type="ECO:0000256" key="6">
    <source>
        <dbReference type="ARBA" id="ARBA00022792"/>
    </source>
</evidence>
<dbReference type="PANTHER" id="PTHR12022">
    <property type="entry name" value="UBIQUINOL-CYTOCHROME C REDUCTASE COMPLEX 14 KD PROTEIN"/>
    <property type="match status" value="1"/>
</dbReference>
<dbReference type="RefSeq" id="XP_038051342.1">
    <property type="nucleotide sequence ID" value="XM_038195414.1"/>
</dbReference>
<comment type="subunit">
    <text evidence="10">Component of the ubiquinol-cytochrome c oxidoreductase (cytochrome b-c1 complex, complex III, CIII), a multisubunit enzyme composed of 3 respiratory subunits cytochrome b, cytochrome c1 and Rieske protein, 2 core protein subunits, and additional low-molecular weight protein subunits. The complex exists as an obligatory dimer and forms supercomplexes (SCs) in the inner mitochondrial membrane with cytochrome c oxidase (complex IV, CIV).</text>
</comment>
<dbReference type="InterPro" id="IPR036544">
    <property type="entry name" value="QCR7_sf"/>
</dbReference>
<accession>A0A913ZHT6</accession>
<keyword evidence="5 12" id="KW-0679">Respiratory chain</keyword>
<dbReference type="FunFam" id="1.10.1090.10:FF:000001">
    <property type="entry name" value="Cytochrome b-c1 complex subunit 7"/>
    <property type="match status" value="1"/>
</dbReference>
<evidence type="ECO:0000256" key="8">
    <source>
        <dbReference type="ARBA" id="ARBA00023128"/>
    </source>
</evidence>
<keyword evidence="9 12" id="KW-0472">Membrane</keyword>
<dbReference type="GeneID" id="119724386"/>
<dbReference type="InterPro" id="IPR003197">
    <property type="entry name" value="QCR7"/>
</dbReference>
<dbReference type="AlphaFoldDB" id="A0A913ZHT6"/>
<dbReference type="OrthoDB" id="425749at2759"/>
<evidence type="ECO:0000256" key="2">
    <source>
        <dbReference type="ARBA" id="ARBA00008554"/>
    </source>
</evidence>
<comment type="function">
    <text evidence="12">Component of the ubiquinol-cytochrome c oxidoreductase, a multisubunit transmembrane complex that is part of the mitochondrial electron transport chain which drives oxidative phosphorylation.</text>
</comment>
<evidence type="ECO:0000256" key="3">
    <source>
        <dbReference type="ARBA" id="ARBA00016323"/>
    </source>
</evidence>
<evidence type="ECO:0000256" key="4">
    <source>
        <dbReference type="ARBA" id="ARBA00022448"/>
    </source>
</evidence>
<dbReference type="CTD" id="7381"/>